<proteinExistence type="predicted"/>
<sequence>MATKVDARPVRERVAEYVRGDVTRRTFRPPAPRAGGEIALWARNGWAGQEVVGERAHLAALRAVVGSAHRADGSAHRFTATLLPEPTNRFDPDAVAVHIGGQRIGYLPREDAARYRPRLDEIHAAGRMPTVAARIWAADYPEWDDHAGTTTTRFGAGVHLALDEPHLLLPVNSEPAEPHVLLPHGSSVQVHDTADHLDRLVAIPAGHGERWVYATLHHVHEQLTRSNRDIVEVRVDGARIGKLSPKMSGDLLPAVRYLADRQRITAARLLVAGNRAAVTTTLYVLRAHQLADGWFDEVQ</sequence>
<dbReference type="Proteomes" id="UP000320338">
    <property type="component" value="Unassembled WGS sequence"/>
</dbReference>
<dbReference type="Gene3D" id="3.30.70.2330">
    <property type="match status" value="1"/>
</dbReference>
<evidence type="ECO:0000313" key="1">
    <source>
        <dbReference type="EMBL" id="GEC18447.1"/>
    </source>
</evidence>
<dbReference type="EMBL" id="BJNG01000005">
    <property type="protein sequence ID" value="GEC18447.1"/>
    <property type="molecule type" value="Genomic_DNA"/>
</dbReference>
<protein>
    <recommendedName>
        <fullName evidence="3">HIRAN domain-containing protein</fullName>
    </recommendedName>
</protein>
<reference evidence="1 2" key="1">
    <citation type="submission" date="2019-06" db="EMBL/GenBank/DDBJ databases">
        <title>Whole genome shotgun sequence of Pseudonocardia hydrocarbonoxydans NBRC 14498.</title>
        <authorList>
            <person name="Hosoyama A."/>
            <person name="Uohara A."/>
            <person name="Ohji S."/>
            <person name="Ichikawa N."/>
        </authorList>
    </citation>
    <scope>NUCLEOTIDE SEQUENCE [LARGE SCALE GENOMIC DNA]</scope>
    <source>
        <strain evidence="1 2">NBRC 14498</strain>
    </source>
</reference>
<keyword evidence="2" id="KW-1185">Reference proteome</keyword>
<comment type="caution">
    <text evidence="1">The sequence shown here is derived from an EMBL/GenBank/DDBJ whole genome shotgun (WGS) entry which is preliminary data.</text>
</comment>
<evidence type="ECO:0008006" key="3">
    <source>
        <dbReference type="Google" id="ProtNLM"/>
    </source>
</evidence>
<name>A0A4Y3WHM8_9PSEU</name>
<gene>
    <name evidence="1" type="ORF">PHY01_07300</name>
</gene>
<dbReference type="AlphaFoldDB" id="A0A4Y3WHM8"/>
<organism evidence="1 2">
    <name type="scientific">Pseudonocardia hydrocarbonoxydans</name>
    <dbReference type="NCBI Taxonomy" id="76726"/>
    <lineage>
        <taxon>Bacteria</taxon>
        <taxon>Bacillati</taxon>
        <taxon>Actinomycetota</taxon>
        <taxon>Actinomycetes</taxon>
        <taxon>Pseudonocardiales</taxon>
        <taxon>Pseudonocardiaceae</taxon>
        <taxon>Pseudonocardia</taxon>
    </lineage>
</organism>
<evidence type="ECO:0000313" key="2">
    <source>
        <dbReference type="Proteomes" id="UP000320338"/>
    </source>
</evidence>
<accession>A0A4Y3WHM8</accession>